<evidence type="ECO:0000313" key="1">
    <source>
        <dbReference type="EMBL" id="KAI9897787.1"/>
    </source>
</evidence>
<reference evidence="1" key="1">
    <citation type="submission" date="2022-10" db="EMBL/GenBank/DDBJ databases">
        <title>Complete Genome of Trichothecium roseum strain YXFP-22015, a Plant Pathogen Isolated from Citrus.</title>
        <authorList>
            <person name="Wang Y."/>
            <person name="Zhu L."/>
        </authorList>
    </citation>
    <scope>NUCLEOTIDE SEQUENCE</scope>
    <source>
        <strain evidence="1">YXFP-22015</strain>
    </source>
</reference>
<protein>
    <submittedName>
        <fullName evidence="1">Uncharacterized protein</fullName>
    </submittedName>
</protein>
<evidence type="ECO:0000313" key="2">
    <source>
        <dbReference type="Proteomes" id="UP001163324"/>
    </source>
</evidence>
<keyword evidence="2" id="KW-1185">Reference proteome</keyword>
<accession>A0ACC0UV25</accession>
<name>A0ACC0UV25_9HYPO</name>
<sequence length="228" mass="25174">MNRPRNRQPRPPRQNQNQARGGGGQKPDRAGASRNNHYGSVPNAQQVVPGAGVWIVLKEDQPTGDETPGVVQDVLTRGNHPRGLKVRLRDGQVGRVQRMRDGAAGQQQHLQEQKQETGGQDSRLPPATSGATRFTHRYTDVRNDDYEYPSEPPARSLADFLPPEPEVDTGDGRSGEPVVTCPICEAFEGDETAVTHHIEHEHLSILELEVVVRICFVKRTGPPQIALR</sequence>
<dbReference type="Proteomes" id="UP001163324">
    <property type="component" value="Chromosome 7"/>
</dbReference>
<comment type="caution">
    <text evidence="1">The sequence shown here is derived from an EMBL/GenBank/DDBJ whole genome shotgun (WGS) entry which is preliminary data.</text>
</comment>
<organism evidence="1 2">
    <name type="scientific">Trichothecium roseum</name>
    <dbReference type="NCBI Taxonomy" id="47278"/>
    <lineage>
        <taxon>Eukaryota</taxon>
        <taxon>Fungi</taxon>
        <taxon>Dikarya</taxon>
        <taxon>Ascomycota</taxon>
        <taxon>Pezizomycotina</taxon>
        <taxon>Sordariomycetes</taxon>
        <taxon>Hypocreomycetidae</taxon>
        <taxon>Hypocreales</taxon>
        <taxon>Hypocreales incertae sedis</taxon>
        <taxon>Trichothecium</taxon>
    </lineage>
</organism>
<dbReference type="EMBL" id="CM047946">
    <property type="protein sequence ID" value="KAI9897787.1"/>
    <property type="molecule type" value="Genomic_DNA"/>
</dbReference>
<proteinExistence type="predicted"/>
<gene>
    <name evidence="1" type="ORF">N3K66_007643</name>
</gene>